<evidence type="ECO:0000313" key="2">
    <source>
        <dbReference type="Proteomes" id="UP000306402"/>
    </source>
</evidence>
<reference evidence="1 2" key="1">
    <citation type="submission" date="2019-05" db="EMBL/GenBank/DDBJ databases">
        <authorList>
            <person name="Qu J.-H."/>
        </authorList>
    </citation>
    <scope>NUCLEOTIDE SEQUENCE [LARGE SCALE GENOMIC DNA]</scope>
    <source>
        <strain evidence="1 2">T17</strain>
    </source>
</reference>
<dbReference type="SUPFAM" id="SSF52266">
    <property type="entry name" value="SGNH hydrolase"/>
    <property type="match status" value="1"/>
</dbReference>
<sequence length="319" mass="35903">MIIKMAKWLVLILLFKLAVVMIVSQFYMDPRRDIDAREKLCKSYKPNVVFIGTSRTLFSINPAIFDSLNQQKTRSYNFGMFSLSPQSAFQVAEDLLSESPDVNTIYIELSALNYSTVALKPQQVIPDAIFRANVMAGCSNLDWNEKTASFLEGLNTTLFQMFSIAPQITSAKKALKPENDPIEGNPGLRENGYQPVASALSQTNARILDNFEATQQMMAGHPQAIPNTYYISRINALIATAKLRGGKVIFFYPNNLTKVEYQVLSQVAPFLSNQNLIRLPENPLLNEFFKPENLFDAHHLNQKGAAIFTKFLQKEACSR</sequence>
<protein>
    <recommendedName>
        <fullName evidence="3">DUF1574 domain-containing protein</fullName>
    </recommendedName>
</protein>
<dbReference type="EMBL" id="VCEJ01000008">
    <property type="protein sequence ID" value="TLU98155.1"/>
    <property type="molecule type" value="Genomic_DNA"/>
</dbReference>
<accession>A0A5R9KPD4</accession>
<proteinExistence type="predicted"/>
<evidence type="ECO:0008006" key="3">
    <source>
        <dbReference type="Google" id="ProtNLM"/>
    </source>
</evidence>
<dbReference type="AlphaFoldDB" id="A0A5R9KPD4"/>
<keyword evidence="2" id="KW-1185">Reference proteome</keyword>
<gene>
    <name evidence="1" type="ORF">FEN17_25605</name>
</gene>
<organism evidence="1 2">
    <name type="scientific">Dyadobacter luticola</name>
    <dbReference type="NCBI Taxonomy" id="1979387"/>
    <lineage>
        <taxon>Bacteria</taxon>
        <taxon>Pseudomonadati</taxon>
        <taxon>Bacteroidota</taxon>
        <taxon>Cytophagia</taxon>
        <taxon>Cytophagales</taxon>
        <taxon>Spirosomataceae</taxon>
        <taxon>Dyadobacter</taxon>
    </lineage>
</organism>
<name>A0A5R9KPD4_9BACT</name>
<comment type="caution">
    <text evidence="1">The sequence shown here is derived from an EMBL/GenBank/DDBJ whole genome shotgun (WGS) entry which is preliminary data.</text>
</comment>
<evidence type="ECO:0000313" key="1">
    <source>
        <dbReference type="EMBL" id="TLU98155.1"/>
    </source>
</evidence>
<dbReference type="Proteomes" id="UP000306402">
    <property type="component" value="Unassembled WGS sequence"/>
</dbReference>
<dbReference type="OrthoDB" id="937960at2"/>